<protein>
    <submittedName>
        <fullName evidence="1">Uncharacterized protein</fullName>
    </submittedName>
</protein>
<gene>
    <name evidence="1" type="ORF">AXG93_4620s2130</name>
</gene>
<name>A0A176VX54_MARPO</name>
<sequence>MLRNIRHLRKICICYCHPTVLLDVVILATSLTHQVLQVLLVRGWNPKLNSPALRGSGSLPLEPFRLQIVVTRWLQLTPEHIVTGVTRDSQDTEIAEDEARAELCIALLVLQLLLLRGAAVGGARVDVLLKLCVIIVTATQQFALVHVKCMTRLRSLCHAVLASCQKVESEEDVQELQRRVRLLFSIVKLSLDLSKACTNFQFEKAVLKDIVELAAATPVLFERTYDCGSIEHDYLVDTNVGCSLSTLIDELIQLLSFVLPDYKLFSESDNIPRYFLVGLAKRGERKIRGALGKAAFPFGLHAEGLAVETASSVHSKEESAVGSVDSVTVASKDDAMFGDLCSELGSHSMISEGNAQTSSSAKKLDDLYNATLQVTHQEVDFSL</sequence>
<evidence type="ECO:0000313" key="2">
    <source>
        <dbReference type="Proteomes" id="UP000077202"/>
    </source>
</evidence>
<dbReference type="Proteomes" id="UP000077202">
    <property type="component" value="Unassembled WGS sequence"/>
</dbReference>
<organism evidence="1 2">
    <name type="scientific">Marchantia polymorpha subsp. ruderalis</name>
    <dbReference type="NCBI Taxonomy" id="1480154"/>
    <lineage>
        <taxon>Eukaryota</taxon>
        <taxon>Viridiplantae</taxon>
        <taxon>Streptophyta</taxon>
        <taxon>Embryophyta</taxon>
        <taxon>Marchantiophyta</taxon>
        <taxon>Marchantiopsida</taxon>
        <taxon>Marchantiidae</taxon>
        <taxon>Marchantiales</taxon>
        <taxon>Marchantiaceae</taxon>
        <taxon>Marchantia</taxon>
    </lineage>
</organism>
<comment type="caution">
    <text evidence="1">The sequence shown here is derived from an EMBL/GenBank/DDBJ whole genome shotgun (WGS) entry which is preliminary data.</text>
</comment>
<keyword evidence="2" id="KW-1185">Reference proteome</keyword>
<reference evidence="1" key="1">
    <citation type="submission" date="2016-03" db="EMBL/GenBank/DDBJ databases">
        <title>Mechanisms controlling the formation of the plant cell surface in tip-growing cells are functionally conserved among land plants.</title>
        <authorList>
            <person name="Honkanen S."/>
            <person name="Jones V.A."/>
            <person name="Morieri G."/>
            <person name="Champion C."/>
            <person name="Hetherington A.J."/>
            <person name="Kelly S."/>
            <person name="Saint-Marcoux D."/>
            <person name="Proust H."/>
            <person name="Prescott H."/>
            <person name="Dolan L."/>
        </authorList>
    </citation>
    <scope>NUCLEOTIDE SEQUENCE [LARGE SCALE GENOMIC DNA]</scope>
    <source>
        <tissue evidence="1">Whole gametophyte</tissue>
    </source>
</reference>
<dbReference type="EMBL" id="LVLJ01002341">
    <property type="protein sequence ID" value="OAE25398.1"/>
    <property type="molecule type" value="Genomic_DNA"/>
</dbReference>
<evidence type="ECO:0000313" key="1">
    <source>
        <dbReference type="EMBL" id="OAE25398.1"/>
    </source>
</evidence>
<proteinExistence type="predicted"/>
<dbReference type="AlphaFoldDB" id="A0A176VX54"/>
<accession>A0A176VX54</accession>